<protein>
    <submittedName>
        <fullName evidence="1">Uncharacterized protein</fullName>
    </submittedName>
</protein>
<dbReference type="InterPro" id="IPR005049">
    <property type="entry name" value="STL-like"/>
</dbReference>
<dbReference type="AlphaFoldDB" id="A0A2A2KZ44"/>
<evidence type="ECO:0000313" key="2">
    <source>
        <dbReference type="Proteomes" id="UP000218231"/>
    </source>
</evidence>
<dbReference type="EMBL" id="LIAE01007451">
    <property type="protein sequence ID" value="PAV79204.1"/>
    <property type="molecule type" value="Genomic_DNA"/>
</dbReference>
<accession>A0A2A2KZ44</accession>
<proteinExistence type="predicted"/>
<comment type="caution">
    <text evidence="1">The sequence shown here is derived from an EMBL/GenBank/DDBJ whole genome shotgun (WGS) entry which is preliminary data.</text>
</comment>
<organism evidence="1 2">
    <name type="scientific">Diploscapter pachys</name>
    <dbReference type="NCBI Taxonomy" id="2018661"/>
    <lineage>
        <taxon>Eukaryota</taxon>
        <taxon>Metazoa</taxon>
        <taxon>Ecdysozoa</taxon>
        <taxon>Nematoda</taxon>
        <taxon>Chromadorea</taxon>
        <taxon>Rhabditida</taxon>
        <taxon>Rhabditina</taxon>
        <taxon>Rhabditomorpha</taxon>
        <taxon>Rhabditoidea</taxon>
        <taxon>Rhabditidae</taxon>
        <taxon>Diploscapter</taxon>
    </lineage>
</organism>
<dbReference type="PANTHER" id="PTHR31362">
    <property type="entry name" value="GLYCOSYLTRANSFERASE STELLO1-RELATED"/>
    <property type="match status" value="1"/>
</dbReference>
<keyword evidence="2" id="KW-1185">Reference proteome</keyword>
<gene>
    <name evidence="1" type="ORF">WR25_06914</name>
</gene>
<dbReference type="PANTHER" id="PTHR31362:SF0">
    <property type="entry name" value="EXOSTOSIN DOMAIN-CONTAINING PROTEIN-RELATED"/>
    <property type="match status" value="1"/>
</dbReference>
<reference evidence="1 2" key="1">
    <citation type="journal article" date="2017" name="Curr. Biol.">
        <title>Genome architecture and evolution of a unichromosomal asexual nematode.</title>
        <authorList>
            <person name="Fradin H."/>
            <person name="Zegar C."/>
            <person name="Gutwein M."/>
            <person name="Lucas J."/>
            <person name="Kovtun M."/>
            <person name="Corcoran D."/>
            <person name="Baugh L.R."/>
            <person name="Kiontke K."/>
            <person name="Gunsalus K."/>
            <person name="Fitch D.H."/>
            <person name="Piano F."/>
        </authorList>
    </citation>
    <scope>NUCLEOTIDE SEQUENCE [LARGE SCALE GENOMIC DNA]</scope>
    <source>
        <strain evidence="1">PF1309</strain>
    </source>
</reference>
<dbReference type="Proteomes" id="UP000218231">
    <property type="component" value="Unassembled WGS sequence"/>
</dbReference>
<sequence>MERAIEKVKDENKCDKSCRETIEEYQQRLRKKKIISENETVFTEMQKFSSWTLSDIYYIPTHEMPFFSGLMKIFYKGGLFIECVFVKYLRVVDHQIPTKVDESTAMTKFARKTYLVKYYNEDLTFFHSIKFSQFIKNKNERYKFCSTVVKSYHKVLFLNSSFANGINNTIFETPTV</sequence>
<dbReference type="OrthoDB" id="5948173at2759"/>
<name>A0A2A2KZ44_9BILA</name>
<evidence type="ECO:0000313" key="1">
    <source>
        <dbReference type="EMBL" id="PAV79204.1"/>
    </source>
</evidence>